<dbReference type="InterPro" id="IPR017871">
    <property type="entry name" value="ABC_transporter-like_CS"/>
</dbReference>
<dbReference type="GO" id="GO:0005524">
    <property type="term" value="F:ATP binding"/>
    <property type="evidence" value="ECO:0007669"/>
    <property type="project" value="UniProtKB-KW"/>
</dbReference>
<dbReference type="CDD" id="cd03228">
    <property type="entry name" value="ABCC_MRP_Like"/>
    <property type="match status" value="1"/>
</dbReference>
<evidence type="ECO:0000259" key="8">
    <source>
        <dbReference type="PROSITE" id="PS50893"/>
    </source>
</evidence>
<evidence type="ECO:0000256" key="2">
    <source>
        <dbReference type="ARBA" id="ARBA00022692"/>
    </source>
</evidence>
<dbReference type="Pfam" id="PF00005">
    <property type="entry name" value="ABC_tran"/>
    <property type="match status" value="1"/>
</dbReference>
<dbReference type="NCBIfam" id="TIGR02868">
    <property type="entry name" value="CydC"/>
    <property type="match status" value="1"/>
</dbReference>
<evidence type="ECO:0000256" key="6">
    <source>
        <dbReference type="ARBA" id="ARBA00023136"/>
    </source>
</evidence>
<dbReference type="InterPro" id="IPR039421">
    <property type="entry name" value="Type_1_exporter"/>
</dbReference>
<dbReference type="Proteomes" id="UP000274391">
    <property type="component" value="Unassembled WGS sequence"/>
</dbReference>
<accession>A0A3P3VYU9</accession>
<feature type="transmembrane region" description="Helical" evidence="7">
    <location>
        <begin position="52"/>
        <end position="70"/>
    </location>
</feature>
<name>A0A3P3VYU9_9MICO</name>
<reference evidence="10 11" key="1">
    <citation type="submission" date="2018-11" db="EMBL/GenBank/DDBJ databases">
        <title>YIM 102482-1 draft genome.</title>
        <authorList>
            <person name="Li G."/>
            <person name="Jiang Y."/>
        </authorList>
    </citation>
    <scope>NUCLEOTIDE SEQUENCE [LARGE SCALE GENOMIC DNA]</scope>
    <source>
        <strain evidence="10 11">YIM 102482-1</strain>
    </source>
</reference>
<dbReference type="PANTHER" id="PTHR24221:SF261">
    <property type="entry name" value="GLUTATHIONE_L-CYSTEINE TRANSPORT SYSTEM ATP-BINDING_PERMEASE PROTEIN CYDD"/>
    <property type="match status" value="1"/>
</dbReference>
<dbReference type="SMART" id="SM00382">
    <property type="entry name" value="AAA"/>
    <property type="match status" value="1"/>
</dbReference>
<keyword evidence="3" id="KW-0547">Nucleotide-binding</keyword>
<sequence length="552" mass="58956">MLGLDPDERRVLELAMPPARRMVPTIAWGVLWAISVVALLATSAFLITRAELIIHILWLGIPIVAVRMFALGRGVFRYLKQLQGHDASFRQLAAMRVGLLDRLVPLAPAGLGRTGRGDLLARLVDDVDELQFLPLRVAEPLITSTITALLAVAGIALISVPAALTLLVCLALSFIIATLAQARIAGGADRAIAPLRARLGDLVHDTITNLDTLRAYDALDTQLERIEVADRELSEALRRSSFGAGVVTGAMTLFAGVATVVALFWGVDPVVAGTMIPEFLTLIALVPLALFEVFALVPQAVAAWRRVRVSAGRIATVAPAEIPAEIPVASGSTPMPEGPLDLELADLSARWPHADRDAVSNLSLRIPAGARMLLAGESGAGKTTLANVLVRFLEYRGSFRVGGVEARDVDPDELRRRIGLIEQRAHIFDDSIRQNLLFARDTASDDELEAAIERVGLGAWMRERGGLDAPVGERGALVSGGQAQRIALARALLADFRVLVLDEPTANVDPGRADQLIADLIGAAGVDDTVIIISHTPIDPALVTQRVHLAAQ</sequence>
<evidence type="ECO:0000256" key="7">
    <source>
        <dbReference type="SAM" id="Phobius"/>
    </source>
</evidence>
<dbReference type="GO" id="GO:0034040">
    <property type="term" value="F:ATPase-coupled lipid transmembrane transporter activity"/>
    <property type="evidence" value="ECO:0007669"/>
    <property type="project" value="TreeGrafter"/>
</dbReference>
<comment type="caution">
    <text evidence="10">The sequence shown here is derived from an EMBL/GenBank/DDBJ whole genome shotgun (WGS) entry which is preliminary data.</text>
</comment>
<protein>
    <submittedName>
        <fullName evidence="10">Thiol reductant ABC exporter subunit CydC</fullName>
    </submittedName>
</protein>
<feature type="transmembrane region" description="Helical" evidence="7">
    <location>
        <begin position="26"/>
        <end position="46"/>
    </location>
</feature>
<comment type="subcellular location">
    <subcellularLocation>
        <location evidence="1">Cell membrane</location>
        <topology evidence="1">Multi-pass membrane protein</topology>
    </subcellularLocation>
</comment>
<feature type="transmembrane region" description="Helical" evidence="7">
    <location>
        <begin position="279"/>
        <end position="304"/>
    </location>
</feature>
<dbReference type="GO" id="GO:0140359">
    <property type="term" value="F:ABC-type transporter activity"/>
    <property type="evidence" value="ECO:0007669"/>
    <property type="project" value="InterPro"/>
</dbReference>
<dbReference type="PROSITE" id="PS50929">
    <property type="entry name" value="ABC_TM1F"/>
    <property type="match status" value="1"/>
</dbReference>
<dbReference type="PROSITE" id="PS00675">
    <property type="entry name" value="SIGMA54_INTERACT_1"/>
    <property type="match status" value="1"/>
</dbReference>
<dbReference type="InterPro" id="IPR036640">
    <property type="entry name" value="ABC1_TM_sf"/>
</dbReference>
<dbReference type="PANTHER" id="PTHR24221">
    <property type="entry name" value="ATP-BINDING CASSETTE SUB-FAMILY B"/>
    <property type="match status" value="1"/>
</dbReference>
<dbReference type="GO" id="GO:0034775">
    <property type="term" value="P:glutathione transmembrane transport"/>
    <property type="evidence" value="ECO:0007669"/>
    <property type="project" value="InterPro"/>
</dbReference>
<evidence type="ECO:0000256" key="3">
    <source>
        <dbReference type="ARBA" id="ARBA00022741"/>
    </source>
</evidence>
<dbReference type="GO" id="GO:0045454">
    <property type="term" value="P:cell redox homeostasis"/>
    <property type="evidence" value="ECO:0007669"/>
    <property type="project" value="InterPro"/>
</dbReference>
<feature type="domain" description="ABC transporter" evidence="8">
    <location>
        <begin position="342"/>
        <end position="550"/>
    </location>
</feature>
<evidence type="ECO:0000256" key="5">
    <source>
        <dbReference type="ARBA" id="ARBA00022989"/>
    </source>
</evidence>
<dbReference type="InterPro" id="IPR003439">
    <property type="entry name" value="ABC_transporter-like_ATP-bd"/>
</dbReference>
<dbReference type="InterPro" id="IPR011527">
    <property type="entry name" value="ABC1_TM_dom"/>
</dbReference>
<evidence type="ECO:0000313" key="11">
    <source>
        <dbReference type="Proteomes" id="UP000274391"/>
    </source>
</evidence>
<dbReference type="SUPFAM" id="SSF90123">
    <property type="entry name" value="ABC transporter transmembrane region"/>
    <property type="match status" value="1"/>
</dbReference>
<dbReference type="InterPro" id="IPR014223">
    <property type="entry name" value="ABC_CydC/D"/>
</dbReference>
<gene>
    <name evidence="10" type="primary">cydC</name>
    <name evidence="10" type="ORF">EG850_03345</name>
</gene>
<dbReference type="PROSITE" id="PS00211">
    <property type="entry name" value="ABC_TRANSPORTER_1"/>
    <property type="match status" value="1"/>
</dbReference>
<dbReference type="InterPro" id="IPR027417">
    <property type="entry name" value="P-loop_NTPase"/>
</dbReference>
<dbReference type="PROSITE" id="PS50893">
    <property type="entry name" value="ABC_TRANSPORTER_2"/>
    <property type="match status" value="1"/>
</dbReference>
<dbReference type="GO" id="GO:0016887">
    <property type="term" value="F:ATP hydrolysis activity"/>
    <property type="evidence" value="ECO:0007669"/>
    <property type="project" value="InterPro"/>
</dbReference>
<dbReference type="EMBL" id="RQVS01000003">
    <property type="protein sequence ID" value="RRJ87991.1"/>
    <property type="molecule type" value="Genomic_DNA"/>
</dbReference>
<dbReference type="SUPFAM" id="SSF52540">
    <property type="entry name" value="P-loop containing nucleoside triphosphate hydrolases"/>
    <property type="match status" value="1"/>
</dbReference>
<keyword evidence="11" id="KW-1185">Reference proteome</keyword>
<dbReference type="Gene3D" id="3.40.50.300">
    <property type="entry name" value="P-loop containing nucleotide triphosphate hydrolases"/>
    <property type="match status" value="1"/>
</dbReference>
<dbReference type="InterPro" id="IPR003593">
    <property type="entry name" value="AAA+_ATPase"/>
</dbReference>
<keyword evidence="2 7" id="KW-0812">Transmembrane</keyword>
<keyword evidence="6 7" id="KW-0472">Membrane</keyword>
<proteinExistence type="predicted"/>
<feature type="domain" description="ABC transmembrane type-1" evidence="9">
    <location>
        <begin position="26"/>
        <end position="306"/>
    </location>
</feature>
<dbReference type="OrthoDB" id="3237158at2"/>
<dbReference type="Gene3D" id="1.20.1560.10">
    <property type="entry name" value="ABC transporter type 1, transmembrane domain"/>
    <property type="match status" value="1"/>
</dbReference>
<evidence type="ECO:0000256" key="1">
    <source>
        <dbReference type="ARBA" id="ARBA00004651"/>
    </source>
</evidence>
<feature type="transmembrane region" description="Helical" evidence="7">
    <location>
        <begin position="241"/>
        <end position="267"/>
    </location>
</feature>
<keyword evidence="5 7" id="KW-1133">Transmembrane helix</keyword>
<keyword evidence="4" id="KW-0067">ATP-binding</keyword>
<dbReference type="AlphaFoldDB" id="A0A3P3VYU9"/>
<evidence type="ECO:0000259" key="9">
    <source>
        <dbReference type="PROSITE" id="PS50929"/>
    </source>
</evidence>
<feature type="transmembrane region" description="Helical" evidence="7">
    <location>
        <begin position="164"/>
        <end position="186"/>
    </location>
</feature>
<dbReference type="InterPro" id="IPR025662">
    <property type="entry name" value="Sigma_54_int_dom_ATP-bd_1"/>
</dbReference>
<dbReference type="Pfam" id="PF00664">
    <property type="entry name" value="ABC_membrane"/>
    <property type="match status" value="1"/>
</dbReference>
<evidence type="ECO:0000256" key="4">
    <source>
        <dbReference type="ARBA" id="ARBA00022840"/>
    </source>
</evidence>
<organism evidence="10 11">
    <name type="scientific">Gulosibacter macacae</name>
    <dbReference type="NCBI Taxonomy" id="2488791"/>
    <lineage>
        <taxon>Bacteria</taxon>
        <taxon>Bacillati</taxon>
        <taxon>Actinomycetota</taxon>
        <taxon>Actinomycetes</taxon>
        <taxon>Micrococcales</taxon>
        <taxon>Microbacteriaceae</taxon>
        <taxon>Gulosibacter</taxon>
    </lineage>
</organism>
<dbReference type="GO" id="GO:0005886">
    <property type="term" value="C:plasma membrane"/>
    <property type="evidence" value="ECO:0007669"/>
    <property type="project" value="UniProtKB-SubCell"/>
</dbReference>
<evidence type="ECO:0000313" key="10">
    <source>
        <dbReference type="EMBL" id="RRJ87991.1"/>
    </source>
</evidence>